<keyword evidence="2" id="KW-1185">Reference proteome</keyword>
<dbReference type="AlphaFoldDB" id="A0AAD5RJ98"/>
<accession>A0AAD5RJ98</accession>
<comment type="caution">
    <text evidence="1">The sequence shown here is derived from an EMBL/GenBank/DDBJ whole genome shotgun (WGS) entry which is preliminary data.</text>
</comment>
<evidence type="ECO:0000313" key="1">
    <source>
        <dbReference type="EMBL" id="KAJ2895008.1"/>
    </source>
</evidence>
<protein>
    <submittedName>
        <fullName evidence="1">Uncharacterized protein</fullName>
    </submittedName>
</protein>
<sequence length="141" mass="15462">MYPVKRNKTDAAIPSHFLRLTFGNEERAPAVAPSYPGICGVLHRARRWFPVQASTPAWQVRMTHQQPAAYRGGLSAPNLSDTLGASSPHFSCWLNSPPPWPHPIITWQCDVPDNSFTCSILKPNSPSKSQTIGGTLEDGLV</sequence>
<reference evidence="1" key="1">
    <citation type="submission" date="2022-07" db="EMBL/GenBank/DDBJ databases">
        <title>Draft genome sequence of Zalerion maritima ATCC 34329, a (micro)plastics degrading marine fungus.</title>
        <authorList>
            <person name="Paco A."/>
            <person name="Goncalves M.F.M."/>
            <person name="Rocha-Santos T.A.P."/>
            <person name="Alves A."/>
        </authorList>
    </citation>
    <scope>NUCLEOTIDE SEQUENCE</scope>
    <source>
        <strain evidence="1">ATCC 34329</strain>
    </source>
</reference>
<evidence type="ECO:0000313" key="2">
    <source>
        <dbReference type="Proteomes" id="UP001201980"/>
    </source>
</evidence>
<name>A0AAD5RJ98_9PEZI</name>
<dbReference type="EMBL" id="JAKWBI020000436">
    <property type="protein sequence ID" value="KAJ2895008.1"/>
    <property type="molecule type" value="Genomic_DNA"/>
</dbReference>
<proteinExistence type="predicted"/>
<dbReference type="Proteomes" id="UP001201980">
    <property type="component" value="Unassembled WGS sequence"/>
</dbReference>
<organism evidence="1 2">
    <name type="scientific">Zalerion maritima</name>
    <dbReference type="NCBI Taxonomy" id="339359"/>
    <lineage>
        <taxon>Eukaryota</taxon>
        <taxon>Fungi</taxon>
        <taxon>Dikarya</taxon>
        <taxon>Ascomycota</taxon>
        <taxon>Pezizomycotina</taxon>
        <taxon>Sordariomycetes</taxon>
        <taxon>Lulworthiomycetidae</taxon>
        <taxon>Lulworthiales</taxon>
        <taxon>Lulworthiaceae</taxon>
        <taxon>Zalerion</taxon>
    </lineage>
</organism>
<gene>
    <name evidence="1" type="ORF">MKZ38_006999</name>
</gene>